<evidence type="ECO:0000259" key="9">
    <source>
        <dbReference type="Pfam" id="PF00185"/>
    </source>
</evidence>
<feature type="binding site" evidence="8">
    <location>
        <position position="143"/>
    </location>
    <ligand>
        <name>carbamoyl phosphate</name>
        <dbReference type="ChEBI" id="CHEBI:58228"/>
    </ligand>
</feature>
<comment type="function">
    <text evidence="6 8">Catalyzes the condensation of carbamoyl phosphate and aspartate to form carbamoyl aspartate and inorganic phosphate, the committed step in the de novo pyrimidine nucleotide biosynthesis pathway.</text>
</comment>
<dbReference type="RefSeq" id="WP_150021853.1">
    <property type="nucleotide sequence ID" value="NZ_VWOJ01000001.1"/>
</dbReference>
<sequence>MSRTGFSYDFPHASLVSIGDLNPLDVRMIFERSAVHFDNNRAGTRAERTLDGATLINLFFENSTRTLASFEIAAKRLGAHVINFSAGSASISKGESLEDTALTLAAMRPDLQVVRHSAAGAAQYFARVTGVSTVNAGDGAHEHPTQALLDAFTLTRRWGEVGGRRILIVGDILHSRVARSNVALLNMLHADVRLCAPATLLPEDADRWGVQVFHDLDEALEGCDAVMALRIQRERMSGGLIPSDREYRALYGLDHARLERAAPGCLVMHPGPMNRGVEIDGALADDRERAVILEQVEAGVAVRMAVLELISSASPNQRYVSDSGDA</sequence>
<evidence type="ECO:0000256" key="2">
    <source>
        <dbReference type="ARBA" id="ARBA00004852"/>
    </source>
</evidence>
<feature type="binding site" evidence="8">
    <location>
        <position position="176"/>
    </location>
    <ligand>
        <name>L-aspartate</name>
        <dbReference type="ChEBI" id="CHEBI:29991"/>
    </ligand>
</feature>
<dbReference type="InterPro" id="IPR036901">
    <property type="entry name" value="Asp/Orn_carbamoylTrfase_sf"/>
</dbReference>
<feature type="binding site" evidence="8">
    <location>
        <position position="66"/>
    </location>
    <ligand>
        <name>carbamoyl phosphate</name>
        <dbReference type="ChEBI" id="CHEBI:58228"/>
    </ligand>
</feature>
<proteinExistence type="inferred from homology"/>
<evidence type="ECO:0000256" key="5">
    <source>
        <dbReference type="ARBA" id="ARBA00022975"/>
    </source>
</evidence>
<dbReference type="Gene3D" id="3.40.50.1370">
    <property type="entry name" value="Aspartate/ornithine carbamoyltransferase"/>
    <property type="match status" value="2"/>
</dbReference>
<evidence type="ECO:0000256" key="3">
    <source>
        <dbReference type="ARBA" id="ARBA00008896"/>
    </source>
</evidence>
<name>A0A5M6ZJ32_9PROT</name>
<dbReference type="EMBL" id="VWOJ01000001">
    <property type="protein sequence ID" value="KAA5804822.1"/>
    <property type="molecule type" value="Genomic_DNA"/>
</dbReference>
<comment type="caution">
    <text evidence="11">The sequence shown here is derived from an EMBL/GenBank/DDBJ whole genome shotgun (WGS) entry which is preliminary data.</text>
</comment>
<dbReference type="HAMAP" id="MF_00001">
    <property type="entry name" value="Asp_carb_tr"/>
    <property type="match status" value="1"/>
</dbReference>
<feature type="domain" description="Aspartate/ornithine carbamoyltransferase Asp/Orn-binding" evidence="9">
    <location>
        <begin position="163"/>
        <end position="309"/>
    </location>
</feature>
<comment type="catalytic activity">
    <reaction evidence="7 8">
        <text>carbamoyl phosphate + L-aspartate = N-carbamoyl-L-aspartate + phosphate + H(+)</text>
        <dbReference type="Rhea" id="RHEA:20013"/>
        <dbReference type="ChEBI" id="CHEBI:15378"/>
        <dbReference type="ChEBI" id="CHEBI:29991"/>
        <dbReference type="ChEBI" id="CHEBI:32814"/>
        <dbReference type="ChEBI" id="CHEBI:43474"/>
        <dbReference type="ChEBI" id="CHEBI:58228"/>
        <dbReference type="EC" id="2.1.3.2"/>
    </reaction>
</comment>
<dbReference type="SUPFAM" id="SSF53671">
    <property type="entry name" value="Aspartate/ornithine carbamoyltransferase"/>
    <property type="match status" value="1"/>
</dbReference>
<dbReference type="InterPro" id="IPR002082">
    <property type="entry name" value="Asp_carbamoyltransf"/>
</dbReference>
<comment type="subunit">
    <text evidence="8">Heterododecamer (2C3:3R2) of six catalytic PyrB chains organized as two trimers (C3), and six regulatory PyrI chains organized as three dimers (R2).</text>
</comment>
<evidence type="ECO:0000256" key="8">
    <source>
        <dbReference type="HAMAP-Rule" id="MF_00001"/>
    </source>
</evidence>
<dbReference type="InterPro" id="IPR006131">
    <property type="entry name" value="Asp_carbamoyltransf_Asp/Orn-bd"/>
</dbReference>
<feature type="binding site" evidence="8">
    <location>
        <position position="115"/>
    </location>
    <ligand>
        <name>carbamoyl phosphate</name>
        <dbReference type="ChEBI" id="CHEBI:58228"/>
    </ligand>
</feature>
<dbReference type="GO" id="GO:0016597">
    <property type="term" value="F:amino acid binding"/>
    <property type="evidence" value="ECO:0007669"/>
    <property type="project" value="InterPro"/>
</dbReference>
<dbReference type="Pfam" id="PF00185">
    <property type="entry name" value="OTCace"/>
    <property type="match status" value="1"/>
</dbReference>
<dbReference type="InterPro" id="IPR006132">
    <property type="entry name" value="Asp/Orn_carbamoyltranf_P-bd"/>
</dbReference>
<feature type="binding site" evidence="8">
    <location>
        <position position="230"/>
    </location>
    <ligand>
        <name>L-aspartate</name>
        <dbReference type="ChEBI" id="CHEBI:29991"/>
    </ligand>
</feature>
<dbReference type="GO" id="GO:0044205">
    <property type="term" value="P:'de novo' UMP biosynthetic process"/>
    <property type="evidence" value="ECO:0007669"/>
    <property type="project" value="UniProtKB-UniRule"/>
</dbReference>
<comment type="function">
    <text evidence="1">Reversibly catalyzes the transfer of the carbamoyl group from carbamoyl phosphate (CP) to the N(epsilon) atom of ornithine (ORN) to produce L-citrulline.</text>
</comment>
<dbReference type="GO" id="GO:0006520">
    <property type="term" value="P:amino acid metabolic process"/>
    <property type="evidence" value="ECO:0007669"/>
    <property type="project" value="InterPro"/>
</dbReference>
<dbReference type="UniPathway" id="UPA00070">
    <property type="reaction ID" value="UER00116"/>
</dbReference>
<accession>A0A5M6ZJ32</accession>
<dbReference type="NCBIfam" id="NF002032">
    <property type="entry name" value="PRK00856.1"/>
    <property type="match status" value="1"/>
</dbReference>
<feature type="binding site" evidence="8">
    <location>
        <position position="146"/>
    </location>
    <ligand>
        <name>carbamoyl phosphate</name>
        <dbReference type="ChEBI" id="CHEBI:58228"/>
    </ligand>
</feature>
<evidence type="ECO:0000256" key="7">
    <source>
        <dbReference type="ARBA" id="ARBA00048859"/>
    </source>
</evidence>
<feature type="binding site" evidence="8">
    <location>
        <position position="271"/>
    </location>
    <ligand>
        <name>carbamoyl phosphate</name>
        <dbReference type="ChEBI" id="CHEBI:58228"/>
    </ligand>
</feature>
<organism evidence="11 12">
    <name type="scientific">Alkalicaulis satelles</name>
    <dbReference type="NCBI Taxonomy" id="2609175"/>
    <lineage>
        <taxon>Bacteria</taxon>
        <taxon>Pseudomonadati</taxon>
        <taxon>Pseudomonadota</taxon>
        <taxon>Alphaproteobacteria</taxon>
        <taxon>Maricaulales</taxon>
        <taxon>Maricaulaceae</taxon>
        <taxon>Alkalicaulis</taxon>
    </lineage>
</organism>
<feature type="binding site" evidence="8">
    <location>
        <position position="272"/>
    </location>
    <ligand>
        <name>carbamoyl phosphate</name>
        <dbReference type="ChEBI" id="CHEBI:58228"/>
    </ligand>
</feature>
<dbReference type="Proteomes" id="UP000325122">
    <property type="component" value="Unassembled WGS sequence"/>
</dbReference>
<feature type="binding site" evidence="8">
    <location>
        <position position="65"/>
    </location>
    <ligand>
        <name>carbamoyl phosphate</name>
        <dbReference type="ChEBI" id="CHEBI:58228"/>
    </ligand>
</feature>
<dbReference type="Pfam" id="PF02729">
    <property type="entry name" value="OTCace_N"/>
    <property type="match status" value="1"/>
</dbReference>
<evidence type="ECO:0000256" key="1">
    <source>
        <dbReference type="ARBA" id="ARBA00003822"/>
    </source>
</evidence>
<dbReference type="PRINTS" id="PR00101">
    <property type="entry name" value="ATCASE"/>
</dbReference>
<dbReference type="EC" id="2.1.3.2" evidence="8"/>
<dbReference type="PRINTS" id="PR00100">
    <property type="entry name" value="AOTCASE"/>
</dbReference>
<dbReference type="GO" id="GO:0005829">
    <property type="term" value="C:cytosol"/>
    <property type="evidence" value="ECO:0007669"/>
    <property type="project" value="TreeGrafter"/>
</dbReference>
<evidence type="ECO:0000256" key="4">
    <source>
        <dbReference type="ARBA" id="ARBA00022679"/>
    </source>
</evidence>
<evidence type="ECO:0000313" key="12">
    <source>
        <dbReference type="Proteomes" id="UP000325122"/>
    </source>
</evidence>
<feature type="binding site" evidence="8">
    <location>
        <position position="93"/>
    </location>
    <ligand>
        <name>L-aspartate</name>
        <dbReference type="ChEBI" id="CHEBI:29991"/>
    </ligand>
</feature>
<comment type="similarity">
    <text evidence="3 8">Belongs to the aspartate/ornithine carbamoyltransferase superfamily. ATCase family.</text>
</comment>
<dbReference type="AlphaFoldDB" id="A0A5M6ZJ32"/>
<dbReference type="NCBIfam" id="TIGR00670">
    <property type="entry name" value="asp_carb_tr"/>
    <property type="match status" value="1"/>
</dbReference>
<dbReference type="PROSITE" id="PS00097">
    <property type="entry name" value="CARBAMOYLTRANSFERASE"/>
    <property type="match status" value="1"/>
</dbReference>
<comment type="pathway">
    <text evidence="2 8">Pyrimidine metabolism; UMP biosynthesis via de novo pathway; (S)-dihydroorotate from bicarbonate: step 2/3.</text>
</comment>
<keyword evidence="4 8" id="KW-0808">Transferase</keyword>
<protein>
    <recommendedName>
        <fullName evidence="8">Aspartate carbamoyltransferase</fullName>
        <ecNumber evidence="8">2.1.3.2</ecNumber>
    </recommendedName>
    <alternativeName>
        <fullName evidence="8">Aspartate transcarbamylase</fullName>
        <shortName evidence="8">ATCase</shortName>
    </alternativeName>
</protein>
<dbReference type="FunFam" id="3.40.50.1370:FF:000007">
    <property type="entry name" value="Aspartate carbamoyltransferase"/>
    <property type="match status" value="1"/>
</dbReference>
<keyword evidence="5 8" id="KW-0665">Pyrimidine biosynthesis</keyword>
<dbReference type="GO" id="GO:0006207">
    <property type="term" value="P:'de novo' pyrimidine nucleobase biosynthetic process"/>
    <property type="evidence" value="ECO:0007669"/>
    <property type="project" value="InterPro"/>
</dbReference>
<feature type="domain" description="Aspartate/ornithine carbamoyltransferase carbamoyl-P binding" evidence="10">
    <location>
        <begin position="15"/>
        <end position="155"/>
    </location>
</feature>
<evidence type="ECO:0000259" key="10">
    <source>
        <dbReference type="Pfam" id="PF02729"/>
    </source>
</evidence>
<evidence type="ECO:0000313" key="11">
    <source>
        <dbReference type="EMBL" id="KAA5804822.1"/>
    </source>
</evidence>
<dbReference type="PANTHER" id="PTHR45753:SF6">
    <property type="entry name" value="ASPARTATE CARBAMOYLTRANSFERASE"/>
    <property type="match status" value="1"/>
</dbReference>
<evidence type="ECO:0000256" key="6">
    <source>
        <dbReference type="ARBA" id="ARBA00043884"/>
    </source>
</evidence>
<reference evidence="11 12" key="1">
    <citation type="submission" date="2019-09" db="EMBL/GenBank/DDBJ databases">
        <authorList>
            <person name="Kevbrin V."/>
            <person name="Grouzdev D.S."/>
        </authorList>
    </citation>
    <scope>NUCLEOTIDE SEQUENCE [LARGE SCALE GENOMIC DNA]</scope>
    <source>
        <strain evidence="11 12">G-192</strain>
    </source>
</reference>
<dbReference type="PANTHER" id="PTHR45753">
    <property type="entry name" value="ORNITHINE CARBAMOYLTRANSFERASE, MITOCHONDRIAL"/>
    <property type="match status" value="1"/>
</dbReference>
<dbReference type="InterPro" id="IPR006130">
    <property type="entry name" value="Asp/Orn_carbamoylTrfase"/>
</dbReference>
<dbReference type="GO" id="GO:0004070">
    <property type="term" value="F:aspartate carbamoyltransferase activity"/>
    <property type="evidence" value="ECO:0007669"/>
    <property type="project" value="UniProtKB-UniRule"/>
</dbReference>
<gene>
    <name evidence="8" type="primary">pyrB</name>
    <name evidence="11" type="ORF">F1654_02145</name>
</gene>
<keyword evidence="12" id="KW-1185">Reference proteome</keyword>